<keyword evidence="1" id="KW-0328">Glycosyltransferase</keyword>
<comment type="caution">
    <text evidence="1">The sequence shown here is derived from an EMBL/GenBank/DDBJ whole genome shotgun (WGS) entry which is preliminary data.</text>
</comment>
<dbReference type="EC" id="2.4.-.-" evidence="1"/>
<evidence type="ECO:0000313" key="1">
    <source>
        <dbReference type="EMBL" id="MDB6373788.1"/>
    </source>
</evidence>
<organism evidence="1 2">
    <name type="scientific">Photorhabdus bodei</name>
    <dbReference type="NCBI Taxonomy" id="2029681"/>
    <lineage>
        <taxon>Bacteria</taxon>
        <taxon>Pseudomonadati</taxon>
        <taxon>Pseudomonadota</taxon>
        <taxon>Gammaproteobacteria</taxon>
        <taxon>Enterobacterales</taxon>
        <taxon>Morganellaceae</taxon>
        <taxon>Photorhabdus</taxon>
    </lineage>
</organism>
<dbReference type="Proteomes" id="UP001212996">
    <property type="component" value="Unassembled WGS sequence"/>
</dbReference>
<evidence type="ECO:0000313" key="2">
    <source>
        <dbReference type="Proteomes" id="UP001212996"/>
    </source>
</evidence>
<dbReference type="GO" id="GO:0016757">
    <property type="term" value="F:glycosyltransferase activity"/>
    <property type="evidence" value="ECO:0007669"/>
    <property type="project" value="UniProtKB-KW"/>
</dbReference>
<gene>
    <name evidence="1" type="ORF">PH362_18095</name>
</gene>
<name>A0AAW6BM81_9GAMM</name>
<dbReference type="AlphaFoldDB" id="A0AAW6BM81"/>
<protein>
    <submittedName>
        <fullName evidence="1">Glycosyltransferase</fullName>
        <ecNumber evidence="1">2.4.-.-</ecNumber>
    </submittedName>
</protein>
<proteinExistence type="predicted"/>
<dbReference type="Pfam" id="PF13692">
    <property type="entry name" value="Glyco_trans_1_4"/>
    <property type="match status" value="1"/>
</dbReference>
<dbReference type="SUPFAM" id="SSF53756">
    <property type="entry name" value="UDP-Glycosyltransferase/glycogen phosphorylase"/>
    <property type="match status" value="1"/>
</dbReference>
<keyword evidence="1" id="KW-0808">Transferase</keyword>
<dbReference type="Gene3D" id="3.40.50.2000">
    <property type="entry name" value="Glycogen Phosphorylase B"/>
    <property type="match status" value="1"/>
</dbReference>
<dbReference type="RefSeq" id="WP_271867153.1">
    <property type="nucleotide sequence ID" value="NZ_JAQMFO010000029.1"/>
</dbReference>
<sequence length="318" mass="37404">MSRIAFIKNNLEYLPEVEVYKNYFLNKGCDVSVVEHPSDRLNADVYWFFMGVEYRKKVPGIHIHEYASLATPPFGLLKDRIKKIINIIPDGRIYLNETIKTKTLLDDVVPYIYRDMGVGDFFYKKDHLVKKEYDFVYIGSLSAKRNIRTLLSSFSTKHSQYTLLIIGEYPDEIYHDFKGFSNIIFSGRVSYDEIPDLACKAKCGINYIPNIYPYKYQTSTKLLEYLAMGLNVCSTRTQWVKSFSLKNNIENIQFFNEDLNDFRPENYLSTSKYWDGIENYTWNKIVEKADLLGFIQSIIKNLSQKKLLERKSNRQFLR</sequence>
<accession>A0AAW6BM81</accession>
<reference evidence="1" key="1">
    <citation type="submission" date="2023-01" db="EMBL/GenBank/DDBJ databases">
        <title>Genome sequencing of Photorhabdus bodei 09-20.</title>
        <authorList>
            <person name="Kalindamar S."/>
            <person name="Kumru S."/>
        </authorList>
    </citation>
    <scope>NUCLEOTIDE SEQUENCE</scope>
    <source>
        <strain evidence="1">09-20</strain>
    </source>
</reference>
<dbReference type="EMBL" id="JAQMFO010000029">
    <property type="protein sequence ID" value="MDB6373788.1"/>
    <property type="molecule type" value="Genomic_DNA"/>
</dbReference>